<keyword evidence="1" id="KW-0812">Transmembrane</keyword>
<accession>A0AA88IBG2</accession>
<comment type="caution">
    <text evidence="2">The sequence shown here is derived from an EMBL/GenBank/DDBJ whole genome shotgun (WGS) entry which is preliminary data.</text>
</comment>
<dbReference type="AlphaFoldDB" id="A0AA88IBG2"/>
<reference evidence="2" key="1">
    <citation type="submission" date="2023-07" db="EMBL/GenBank/DDBJ databases">
        <title>Chromosome-level genome assembly of Artemia franciscana.</title>
        <authorList>
            <person name="Jo E."/>
        </authorList>
    </citation>
    <scope>NUCLEOTIDE SEQUENCE</scope>
    <source>
        <tissue evidence="2">Whole body</tissue>
    </source>
</reference>
<dbReference type="SUPFAM" id="SSF58038">
    <property type="entry name" value="SNARE fusion complex"/>
    <property type="match status" value="1"/>
</dbReference>
<proteinExistence type="predicted"/>
<organism evidence="2 3">
    <name type="scientific">Artemia franciscana</name>
    <name type="common">Brine shrimp</name>
    <name type="synonym">Artemia sanfranciscana</name>
    <dbReference type="NCBI Taxonomy" id="6661"/>
    <lineage>
        <taxon>Eukaryota</taxon>
        <taxon>Metazoa</taxon>
        <taxon>Ecdysozoa</taxon>
        <taxon>Arthropoda</taxon>
        <taxon>Crustacea</taxon>
        <taxon>Branchiopoda</taxon>
        <taxon>Anostraca</taxon>
        <taxon>Artemiidae</taxon>
        <taxon>Artemia</taxon>
    </lineage>
</organism>
<sequence>MYQPLPTNEDADVEAYGRLRQGFAEALTEQDKGIDELAKIISRQKTIATSIGTEVVSQNAYWLAIVLLFIGIIVVSSLPKL</sequence>
<evidence type="ECO:0000313" key="2">
    <source>
        <dbReference type="EMBL" id="KAK2727945.1"/>
    </source>
</evidence>
<feature type="transmembrane region" description="Helical" evidence="1">
    <location>
        <begin position="60"/>
        <end position="78"/>
    </location>
</feature>
<keyword evidence="1" id="KW-1133">Transmembrane helix</keyword>
<gene>
    <name evidence="2" type="ORF">QYM36_008427</name>
</gene>
<protein>
    <submittedName>
        <fullName evidence="2">Uncharacterized protein</fullName>
    </submittedName>
</protein>
<keyword evidence="3" id="KW-1185">Reference proteome</keyword>
<dbReference type="Proteomes" id="UP001187531">
    <property type="component" value="Unassembled WGS sequence"/>
</dbReference>
<evidence type="ECO:0000256" key="1">
    <source>
        <dbReference type="SAM" id="Phobius"/>
    </source>
</evidence>
<dbReference type="EMBL" id="JAVRJZ010000001">
    <property type="protein sequence ID" value="KAK2727945.1"/>
    <property type="molecule type" value="Genomic_DNA"/>
</dbReference>
<evidence type="ECO:0000313" key="3">
    <source>
        <dbReference type="Proteomes" id="UP001187531"/>
    </source>
</evidence>
<keyword evidence="1" id="KW-0472">Membrane</keyword>
<dbReference type="Gene3D" id="1.20.5.110">
    <property type="match status" value="1"/>
</dbReference>
<name>A0AA88IBG2_ARTSF</name>